<evidence type="ECO:0000313" key="2">
    <source>
        <dbReference type="EMBL" id="PQO43343.1"/>
    </source>
</evidence>
<evidence type="ECO:0000313" key="3">
    <source>
        <dbReference type="Proteomes" id="UP000239388"/>
    </source>
</evidence>
<name>A0A2S8GFZ2_9BACT</name>
<dbReference type="Pfam" id="PF14568">
    <property type="entry name" value="SUKH_6"/>
    <property type="match status" value="1"/>
</dbReference>
<reference evidence="2 3" key="1">
    <citation type="submission" date="2018-02" db="EMBL/GenBank/DDBJ databases">
        <title>Comparative genomes isolates from brazilian mangrove.</title>
        <authorList>
            <person name="Araujo J.E."/>
            <person name="Taketani R.G."/>
            <person name="Silva M.C.P."/>
            <person name="Loureco M.V."/>
            <person name="Andreote F.D."/>
        </authorList>
    </citation>
    <scope>NUCLEOTIDE SEQUENCE [LARGE SCALE GENOMIC DNA]</scope>
    <source>
        <strain evidence="2 3">NAP PRIS-MGV</strain>
    </source>
</reference>
<dbReference type="EMBL" id="PUIB01000001">
    <property type="protein sequence ID" value="PQO43343.1"/>
    <property type="molecule type" value="Genomic_DNA"/>
</dbReference>
<organism evidence="2 3">
    <name type="scientific">Blastopirellula marina</name>
    <dbReference type="NCBI Taxonomy" id="124"/>
    <lineage>
        <taxon>Bacteria</taxon>
        <taxon>Pseudomonadati</taxon>
        <taxon>Planctomycetota</taxon>
        <taxon>Planctomycetia</taxon>
        <taxon>Pirellulales</taxon>
        <taxon>Pirellulaceae</taxon>
        <taxon>Blastopirellula</taxon>
    </lineage>
</organism>
<dbReference type="SUPFAM" id="SSF160631">
    <property type="entry name" value="SMI1/KNR4-like"/>
    <property type="match status" value="1"/>
</dbReference>
<accession>A0A2S8GFZ2</accession>
<feature type="domain" description="Knr4/Smi1-like" evidence="1">
    <location>
        <begin position="16"/>
        <end position="149"/>
    </location>
</feature>
<dbReference type="InterPro" id="IPR037883">
    <property type="entry name" value="Knr4/Smi1-like_sf"/>
</dbReference>
<dbReference type="OrthoDB" id="292231at2"/>
<dbReference type="AlphaFoldDB" id="A0A2S8GFZ2"/>
<gene>
    <name evidence="2" type="ORF">C5Y98_00060</name>
</gene>
<dbReference type="Gene3D" id="3.40.1580.10">
    <property type="entry name" value="SMI1/KNR4-like"/>
    <property type="match status" value="1"/>
</dbReference>
<dbReference type="SMART" id="SM00860">
    <property type="entry name" value="SMI1_KNR4"/>
    <property type="match status" value="1"/>
</dbReference>
<dbReference type="RefSeq" id="WP_105350356.1">
    <property type="nucleotide sequence ID" value="NZ_PUIB01000001.1"/>
</dbReference>
<dbReference type="InterPro" id="IPR018958">
    <property type="entry name" value="Knr4/Smi1-like_dom"/>
</dbReference>
<evidence type="ECO:0000259" key="1">
    <source>
        <dbReference type="SMART" id="SM00860"/>
    </source>
</evidence>
<protein>
    <recommendedName>
        <fullName evidence="1">Knr4/Smi1-like domain-containing protein</fullName>
    </recommendedName>
</protein>
<dbReference type="Proteomes" id="UP000239388">
    <property type="component" value="Unassembled WGS sequence"/>
</dbReference>
<proteinExistence type="predicted"/>
<sequence>MALEELLNFIPPPADPVDTDGDWALAEQEFGLTFPTDYKQFVETYGSGEFQRGLVIANLLTSEGRQAVRTDLERYADLKEACEHEYILHPECPGLFPFGSDVNGHLYCWWTEGEPDEWGVVQLFHGYEDDPLEIVPGPVTSFFVRFMSNAYDNMLGGIPFEPEQLNFASRPQPV</sequence>
<comment type="caution">
    <text evidence="2">The sequence shown here is derived from an EMBL/GenBank/DDBJ whole genome shotgun (WGS) entry which is preliminary data.</text>
</comment>